<evidence type="ECO:0000313" key="2">
    <source>
        <dbReference type="EMBL" id="MFD2890419.1"/>
    </source>
</evidence>
<feature type="transmembrane region" description="Helical" evidence="1">
    <location>
        <begin position="7"/>
        <end position="23"/>
    </location>
</feature>
<name>A0ABW5YHC2_9FLAO</name>
<comment type="caution">
    <text evidence="2">The sequence shown here is derived from an EMBL/GenBank/DDBJ whole genome shotgun (WGS) entry which is preliminary data.</text>
</comment>
<evidence type="ECO:0000313" key="3">
    <source>
        <dbReference type="Proteomes" id="UP001597534"/>
    </source>
</evidence>
<proteinExistence type="predicted"/>
<keyword evidence="1" id="KW-1133">Transmembrane helix</keyword>
<accession>A0ABW5YHC2</accession>
<protein>
    <submittedName>
        <fullName evidence="2">DUF2809 domain-containing protein</fullName>
    </submittedName>
</protein>
<dbReference type="Proteomes" id="UP001597534">
    <property type="component" value="Unassembled WGS sequence"/>
</dbReference>
<dbReference type="Pfam" id="PF10990">
    <property type="entry name" value="DUF2809"/>
    <property type="match status" value="1"/>
</dbReference>
<keyword evidence="1" id="KW-0472">Membrane</keyword>
<feature type="transmembrane region" description="Helical" evidence="1">
    <location>
        <begin position="29"/>
        <end position="50"/>
    </location>
</feature>
<dbReference type="RefSeq" id="WP_379809853.1">
    <property type="nucleotide sequence ID" value="NZ_JBHUPC010000004.1"/>
</dbReference>
<feature type="transmembrane region" description="Helical" evidence="1">
    <location>
        <begin position="93"/>
        <end position="116"/>
    </location>
</feature>
<sequence>MITKQRIAYLTITFGVMLLGLLSRKVAIVPLAVGDLLYAVFIYFGFRFLFYKHYNTTQTACLGLLFCYLIEYSQLLDFPLLQQLRQYAIVRTIIGQGFLWTDILAYTLGTLLAYYADKKLN</sequence>
<keyword evidence="3" id="KW-1185">Reference proteome</keyword>
<dbReference type="EMBL" id="JBHUPC010000004">
    <property type="protein sequence ID" value="MFD2890419.1"/>
    <property type="molecule type" value="Genomic_DNA"/>
</dbReference>
<organism evidence="2 3">
    <name type="scientific">Flavobacterium chuncheonense</name>
    <dbReference type="NCBI Taxonomy" id="2026653"/>
    <lineage>
        <taxon>Bacteria</taxon>
        <taxon>Pseudomonadati</taxon>
        <taxon>Bacteroidota</taxon>
        <taxon>Flavobacteriia</taxon>
        <taxon>Flavobacteriales</taxon>
        <taxon>Flavobacteriaceae</taxon>
        <taxon>Flavobacterium</taxon>
    </lineage>
</organism>
<dbReference type="InterPro" id="IPR021257">
    <property type="entry name" value="DUF2809"/>
</dbReference>
<keyword evidence="1" id="KW-0812">Transmembrane</keyword>
<gene>
    <name evidence="2" type="ORF">ACFS5J_00105</name>
</gene>
<reference evidence="3" key="1">
    <citation type="journal article" date="2019" name="Int. J. Syst. Evol. Microbiol.">
        <title>The Global Catalogue of Microorganisms (GCM) 10K type strain sequencing project: providing services to taxonomists for standard genome sequencing and annotation.</title>
        <authorList>
            <consortium name="The Broad Institute Genomics Platform"/>
            <consortium name="The Broad Institute Genome Sequencing Center for Infectious Disease"/>
            <person name="Wu L."/>
            <person name="Ma J."/>
        </authorList>
    </citation>
    <scope>NUCLEOTIDE SEQUENCE [LARGE SCALE GENOMIC DNA]</scope>
    <source>
        <strain evidence="3">KCTC 22671</strain>
    </source>
</reference>
<evidence type="ECO:0000256" key="1">
    <source>
        <dbReference type="SAM" id="Phobius"/>
    </source>
</evidence>